<accession>A0A1G7WLI6</accession>
<gene>
    <name evidence="1" type="ORF">SAMN04487996_12293</name>
</gene>
<evidence type="ECO:0000313" key="1">
    <source>
        <dbReference type="EMBL" id="SDG72803.1"/>
    </source>
</evidence>
<dbReference type="RefSeq" id="WP_090156725.1">
    <property type="nucleotide sequence ID" value="NZ_FNAN01000022.1"/>
</dbReference>
<organism evidence="1 2">
    <name type="scientific">Dyadobacter soli</name>
    <dbReference type="NCBI Taxonomy" id="659014"/>
    <lineage>
        <taxon>Bacteria</taxon>
        <taxon>Pseudomonadati</taxon>
        <taxon>Bacteroidota</taxon>
        <taxon>Cytophagia</taxon>
        <taxon>Cytophagales</taxon>
        <taxon>Spirosomataceae</taxon>
        <taxon>Dyadobacter</taxon>
    </lineage>
</organism>
<name>A0A1G7WLI6_9BACT</name>
<sequence length="234" mass="27609">MPPNQPLKTKGRAVSPDPNRSLFKFKLTWLPEPNGYQKKSETWYSFDYPIEREMFPEGLDKDLRAQWKTLVALCWKHPELYEFIKWLRPHNKDDDLVLYMPNWDELPPMIPVIEAKYGWGLLENYVHTCGFNDFSFCSVDRSHPRQAGNSPGKTKVFREFYGYKYIHRNDFIVRNLAIGKLLKVDVYDNLMYHSENHLHTMFGRVQTVIEPEHLPVRGGTPQAIGSMMPKFNRE</sequence>
<dbReference type="AlphaFoldDB" id="A0A1G7WLI6"/>
<reference evidence="2" key="1">
    <citation type="submission" date="2016-10" db="EMBL/GenBank/DDBJ databases">
        <authorList>
            <person name="Varghese N."/>
            <person name="Submissions S."/>
        </authorList>
    </citation>
    <scope>NUCLEOTIDE SEQUENCE [LARGE SCALE GENOMIC DNA]</scope>
    <source>
        <strain evidence="2">DSM 25329</strain>
    </source>
</reference>
<dbReference type="Proteomes" id="UP000198748">
    <property type="component" value="Unassembled WGS sequence"/>
</dbReference>
<proteinExistence type="predicted"/>
<dbReference type="STRING" id="659014.SAMN04487996_12293"/>
<evidence type="ECO:0000313" key="2">
    <source>
        <dbReference type="Proteomes" id="UP000198748"/>
    </source>
</evidence>
<dbReference type="OrthoDB" id="945475at2"/>
<protein>
    <submittedName>
        <fullName evidence="1">Uncharacterized protein</fullName>
    </submittedName>
</protein>
<keyword evidence="2" id="KW-1185">Reference proteome</keyword>
<dbReference type="EMBL" id="FNAN01000022">
    <property type="protein sequence ID" value="SDG72803.1"/>
    <property type="molecule type" value="Genomic_DNA"/>
</dbReference>